<feature type="chain" id="PRO_5046536572" description="Spore coat protein U domain-containing protein" evidence="1">
    <location>
        <begin position="19"/>
        <end position="167"/>
    </location>
</feature>
<evidence type="ECO:0008006" key="4">
    <source>
        <dbReference type="Google" id="ProtNLM"/>
    </source>
</evidence>
<gene>
    <name evidence="2" type="ORF">GCM10008938_44740</name>
</gene>
<sequence>MRKMIALIAALSLSTALAAPTGVVATDGGTNTSDVVITTTVLNSCILTTENIDLSDYTATADGADTPSDSATVTVQCNDGASYTLSRTGGSSFDLDHDVLPGETLTVSLSDTLPSGTETITDAADAPTYTRSYTITADVDAGQFDAAAGDYSGTVTVTIDLVDGSPE</sequence>
<evidence type="ECO:0000313" key="3">
    <source>
        <dbReference type="Proteomes" id="UP000632222"/>
    </source>
</evidence>
<reference evidence="3" key="1">
    <citation type="journal article" date="2019" name="Int. J. Syst. Evol. Microbiol.">
        <title>The Global Catalogue of Microorganisms (GCM) 10K type strain sequencing project: providing services to taxonomists for standard genome sequencing and annotation.</title>
        <authorList>
            <consortium name="The Broad Institute Genomics Platform"/>
            <consortium name="The Broad Institute Genome Sequencing Center for Infectious Disease"/>
            <person name="Wu L."/>
            <person name="Ma J."/>
        </authorList>
    </citation>
    <scope>NUCLEOTIDE SEQUENCE [LARGE SCALE GENOMIC DNA]</scope>
    <source>
        <strain evidence="3">JCM 14370</strain>
    </source>
</reference>
<accession>A0ABQ2DF81</accession>
<dbReference type="EMBL" id="BMOD01000027">
    <property type="protein sequence ID" value="GGJ53762.1"/>
    <property type="molecule type" value="Genomic_DNA"/>
</dbReference>
<evidence type="ECO:0000256" key="1">
    <source>
        <dbReference type="SAM" id="SignalP"/>
    </source>
</evidence>
<dbReference type="InterPro" id="IPR036937">
    <property type="entry name" value="Adhesion_dom_fimbrial_sf"/>
</dbReference>
<organism evidence="2 3">
    <name type="scientific">Deinococcus roseus</name>
    <dbReference type="NCBI Taxonomy" id="392414"/>
    <lineage>
        <taxon>Bacteria</taxon>
        <taxon>Thermotogati</taxon>
        <taxon>Deinococcota</taxon>
        <taxon>Deinococci</taxon>
        <taxon>Deinococcales</taxon>
        <taxon>Deinococcaceae</taxon>
        <taxon>Deinococcus</taxon>
    </lineage>
</organism>
<comment type="caution">
    <text evidence="2">The sequence shown here is derived from an EMBL/GenBank/DDBJ whole genome shotgun (WGS) entry which is preliminary data.</text>
</comment>
<dbReference type="RefSeq" id="WP_189007308.1">
    <property type="nucleotide sequence ID" value="NZ_BMOD01000027.1"/>
</dbReference>
<dbReference type="Gene3D" id="2.60.40.1090">
    <property type="entry name" value="Fimbrial-type adhesion domain"/>
    <property type="match status" value="1"/>
</dbReference>
<protein>
    <recommendedName>
        <fullName evidence="4">Spore coat protein U domain-containing protein</fullName>
    </recommendedName>
</protein>
<keyword evidence="3" id="KW-1185">Reference proteome</keyword>
<dbReference type="Proteomes" id="UP000632222">
    <property type="component" value="Unassembled WGS sequence"/>
</dbReference>
<name>A0ABQ2DF81_9DEIO</name>
<proteinExistence type="predicted"/>
<evidence type="ECO:0000313" key="2">
    <source>
        <dbReference type="EMBL" id="GGJ53762.1"/>
    </source>
</evidence>
<keyword evidence="1" id="KW-0732">Signal</keyword>
<feature type="signal peptide" evidence="1">
    <location>
        <begin position="1"/>
        <end position="18"/>
    </location>
</feature>